<dbReference type="VEuPathDB" id="FungiDB:PNEG_03109"/>
<dbReference type="PANTHER" id="PTHR28019">
    <property type="entry name" value="CELL MEMBRANE PROTEIN YLR413W-RELATED"/>
    <property type="match status" value="1"/>
</dbReference>
<gene>
    <name evidence="2" type="ORF">PNEG_03109</name>
</gene>
<dbReference type="OMA" id="CESNSDM"/>
<dbReference type="EMBL" id="AFWA02000015">
    <property type="protein sequence ID" value="EMR08633.1"/>
    <property type="molecule type" value="Genomic_DNA"/>
</dbReference>
<keyword evidence="3" id="KW-1185">Reference proteome</keyword>
<reference evidence="3" key="1">
    <citation type="journal article" date="2016" name="Nat. Commun.">
        <title>Genome analysis of three Pneumocystis species reveals adaptation mechanisms to life exclusively in mammalian hosts.</title>
        <authorList>
            <person name="Ma L."/>
            <person name="Chen Z."/>
            <person name="Huang D.W."/>
            <person name="Kutty G."/>
            <person name="Ishihara M."/>
            <person name="Wang H."/>
            <person name="Abouelleil A."/>
            <person name="Bishop L."/>
            <person name="Davey E."/>
            <person name="Deng R."/>
            <person name="Deng X."/>
            <person name="Fan L."/>
            <person name="Fantoni G."/>
            <person name="Fitzgerald M."/>
            <person name="Gogineni E."/>
            <person name="Goldberg J.M."/>
            <person name="Handley G."/>
            <person name="Hu X."/>
            <person name="Huber C."/>
            <person name="Jiao X."/>
            <person name="Jones K."/>
            <person name="Levin J.Z."/>
            <person name="Liu Y."/>
            <person name="Macdonald P."/>
            <person name="Melnikov A."/>
            <person name="Raley C."/>
            <person name="Sassi M."/>
            <person name="Sherman B.T."/>
            <person name="Song X."/>
            <person name="Sykes S."/>
            <person name="Tran B."/>
            <person name="Walsh L."/>
            <person name="Xia Y."/>
            <person name="Yang J."/>
            <person name="Young S."/>
            <person name="Zeng Q."/>
            <person name="Zheng X."/>
            <person name="Stephens R."/>
            <person name="Nusbaum C."/>
            <person name="Birren B.W."/>
            <person name="Azadi P."/>
            <person name="Lempicki R.A."/>
            <person name="Cuomo C.A."/>
            <person name="Kovacs J.A."/>
        </authorList>
    </citation>
    <scope>NUCLEOTIDE SEQUENCE [LARGE SCALE GENOMIC DNA]</scope>
    <source>
        <strain evidence="3">B123</strain>
    </source>
</reference>
<dbReference type="PANTHER" id="PTHR28019:SF2">
    <property type="entry name" value="CELL MEMBRANE PROTEIN YLR413W-RELATED"/>
    <property type="match status" value="1"/>
</dbReference>
<dbReference type="GO" id="GO:0051285">
    <property type="term" value="C:cell cortex of cell tip"/>
    <property type="evidence" value="ECO:0007669"/>
    <property type="project" value="TreeGrafter"/>
</dbReference>
<dbReference type="InterPro" id="IPR052413">
    <property type="entry name" value="SUR7_domain"/>
</dbReference>
<dbReference type="GO" id="GO:0005886">
    <property type="term" value="C:plasma membrane"/>
    <property type="evidence" value="ECO:0007669"/>
    <property type="project" value="InterPro"/>
</dbReference>
<feature type="transmembrane region" description="Helical" evidence="1">
    <location>
        <begin position="140"/>
        <end position="164"/>
    </location>
</feature>
<dbReference type="GeneID" id="19896796"/>
<dbReference type="AlphaFoldDB" id="M7NJ40"/>
<keyword evidence="1" id="KW-1133">Transmembrane helix</keyword>
<evidence type="ECO:0000313" key="3">
    <source>
        <dbReference type="Proteomes" id="UP000011958"/>
    </source>
</evidence>
<sequence>MGVWAIRFFRTALPLLAISVALVSISFTIFAGVRRNPYLDHNYVFKIDATDFAQHEGVPHNEGSTPANSVGLTNYYYVYLWNHCESNSDMKFVYCSKPRFDYYFNSVRLLKARLKRNARVMIPSGSSSYHKRLQITSYSALALLVLGMILSFSTFVFVVIVTLAGSTAVFTSVLSGVTTLVQILGSGLVTGQYLELNSLIRDKASYLKVKSEEGLKGFFFLWLSCVFSLVSFISLLLATRFIRKKKETTAKLYH</sequence>
<dbReference type="HOGENOM" id="CLU_1094674_0_0_1"/>
<dbReference type="STRING" id="1069680.M7NJ40"/>
<feature type="transmembrane region" description="Helical" evidence="1">
    <location>
        <begin position="12"/>
        <end position="33"/>
    </location>
</feature>
<dbReference type="Proteomes" id="UP000011958">
    <property type="component" value="Unassembled WGS sequence"/>
</dbReference>
<dbReference type="RefSeq" id="XP_007875165.1">
    <property type="nucleotide sequence ID" value="XM_007876974.1"/>
</dbReference>
<protein>
    <submittedName>
        <fullName evidence="2">Uncharacterized protein</fullName>
    </submittedName>
</protein>
<keyword evidence="1" id="KW-0812">Transmembrane</keyword>
<name>M7NJ40_PNEMU</name>
<organism evidence="2 3">
    <name type="scientific">Pneumocystis murina (strain B123)</name>
    <name type="common">Mouse pneumocystis pneumonia agent</name>
    <name type="synonym">Pneumocystis carinii f. sp. muris</name>
    <dbReference type="NCBI Taxonomy" id="1069680"/>
    <lineage>
        <taxon>Eukaryota</taxon>
        <taxon>Fungi</taxon>
        <taxon>Dikarya</taxon>
        <taxon>Ascomycota</taxon>
        <taxon>Taphrinomycotina</taxon>
        <taxon>Pneumocystomycetes</taxon>
        <taxon>Pneumocystaceae</taxon>
        <taxon>Pneumocystis</taxon>
    </lineage>
</organism>
<dbReference type="GO" id="GO:0031505">
    <property type="term" value="P:fungal-type cell wall organization"/>
    <property type="evidence" value="ECO:0007669"/>
    <property type="project" value="TreeGrafter"/>
</dbReference>
<evidence type="ECO:0000313" key="2">
    <source>
        <dbReference type="EMBL" id="EMR08633.1"/>
    </source>
</evidence>
<feature type="transmembrane region" description="Helical" evidence="1">
    <location>
        <begin position="219"/>
        <end position="238"/>
    </location>
</feature>
<keyword evidence="1" id="KW-0472">Membrane</keyword>
<dbReference type="InterPro" id="IPR009571">
    <property type="entry name" value="SUR7/Rim9-like_fungi"/>
</dbReference>
<comment type="caution">
    <text evidence="2">The sequence shown here is derived from an EMBL/GenBank/DDBJ whole genome shotgun (WGS) entry which is preliminary data.</text>
</comment>
<evidence type="ECO:0000256" key="1">
    <source>
        <dbReference type="SAM" id="Phobius"/>
    </source>
</evidence>
<proteinExistence type="predicted"/>
<dbReference type="OrthoDB" id="2327445at2759"/>
<dbReference type="eggNOG" id="ENOG502QRB5">
    <property type="taxonomic scope" value="Eukaryota"/>
</dbReference>
<accession>M7NJ40</accession>
<dbReference type="Pfam" id="PF06687">
    <property type="entry name" value="SUR7"/>
    <property type="match status" value="1"/>
</dbReference>